<dbReference type="EMBL" id="JAWZYT010002100">
    <property type="protein sequence ID" value="KAK4306701.1"/>
    <property type="molecule type" value="Genomic_DNA"/>
</dbReference>
<dbReference type="InterPro" id="IPR039763">
    <property type="entry name" value="ARMT1"/>
</dbReference>
<comment type="cofactor">
    <cofactor evidence="13">
        <name>Mn(2+)</name>
        <dbReference type="ChEBI" id="CHEBI:29035"/>
    </cofactor>
    <cofactor evidence="13">
        <name>Ni(2+)</name>
        <dbReference type="ChEBI" id="CHEBI:49786"/>
    </cofactor>
</comment>
<dbReference type="InterPro" id="IPR002791">
    <property type="entry name" value="ARMT1-like_metal-bd"/>
</dbReference>
<dbReference type="GO" id="GO:0016791">
    <property type="term" value="F:phosphatase activity"/>
    <property type="evidence" value="ECO:0007669"/>
    <property type="project" value="TreeGrafter"/>
</dbReference>
<evidence type="ECO:0000313" key="15">
    <source>
        <dbReference type="EMBL" id="KAK4306701.1"/>
    </source>
</evidence>
<evidence type="ECO:0000256" key="11">
    <source>
        <dbReference type="ARBA" id="ARBA00045980"/>
    </source>
</evidence>
<comment type="function">
    <text evidence="11 13">Metal-dependent phosphatase that shows phosphatase activity against several substrates, including fructose-1-phosphate and fructose-6-phosphate. Its preference for fructose-1-phosphate, a strong glycating agent that causes DNA damage rather than a canonical yeast metabolite, suggests a damage-control function in hexose phosphate metabolism. Has also been shown to have O-methyltransferase activity that methylates glutamate residues of target proteins to form gamma-glutamyl methyl ester residues. Possibly methylates PCNA, suggesting it is involved in the DNA damage response.</text>
</comment>
<keyword evidence="5 13" id="KW-0489">Methyltransferase</keyword>
<feature type="domain" description="Damage-control phosphatase ARMT1-like metal-binding" evidence="14">
    <location>
        <begin position="19"/>
        <end position="412"/>
    </location>
</feature>
<dbReference type="Proteomes" id="UP001292094">
    <property type="component" value="Unassembled WGS sequence"/>
</dbReference>
<evidence type="ECO:0000256" key="5">
    <source>
        <dbReference type="ARBA" id="ARBA00022603"/>
    </source>
</evidence>
<sequence>MSEPGPLSASIIGSFSYLTVRDRLPVILTRVIDQLYRERINIIDKYGEAATEGCKEVIGRLSQLKNEIQTNKPLELLEATDPLSPFDDSHVWNRHFEEYISTYEVPPKWFTAPWMYVECFMYARIHESFYLCPALKDFDPFCELKQKAMLESLSATETLAQHVLSVCSSLPSLTQEQLRQHVINLIEISVWGNKCDLSISSGEERNPETDLLVSLDSLRPYILVNHSSSLWQLLVSLPEDQRDIVLVLDNAGFELVTDLCLMMLLTEAGLTTSLTFHVKTRPWFVSDTTRTDLFWTLDTLREKGGACSEIGNKWKKYIEDGQWKVCESSFWTTPIPYSQMSTVDPNLYSQLSKASLIIFKGDLNYRKLTGDLDWPTTTNFEQALRGFCVAPLLVLRTLKGGPVVGMAESQAEDLAATVRDWNTSGEYGVIQLCTFS</sequence>
<evidence type="ECO:0000313" key="17">
    <source>
        <dbReference type="Proteomes" id="UP001292094"/>
    </source>
</evidence>
<dbReference type="FunFam" id="3.40.50.10880:FF:000002">
    <property type="entry name" value="Acidic residue methyltransferase 1"/>
    <property type="match status" value="1"/>
</dbReference>
<dbReference type="Pfam" id="PF01937">
    <property type="entry name" value="ARMT1-like_dom"/>
    <property type="match status" value="1"/>
</dbReference>
<dbReference type="GO" id="GO:0046872">
    <property type="term" value="F:metal ion binding"/>
    <property type="evidence" value="ECO:0007669"/>
    <property type="project" value="UniProtKB-UniRule"/>
</dbReference>
<dbReference type="GO" id="GO:0005634">
    <property type="term" value="C:nucleus"/>
    <property type="evidence" value="ECO:0007669"/>
    <property type="project" value="TreeGrafter"/>
</dbReference>
<evidence type="ECO:0000256" key="9">
    <source>
        <dbReference type="ARBA" id="ARBA00022801"/>
    </source>
</evidence>
<comment type="similarity">
    <text evidence="3 13">Belongs to the damage-control phosphatase family. Sugar phosphate phosphatase III subfamily.</text>
</comment>
<comment type="catalytic activity">
    <reaction evidence="1 13">
        <text>L-glutamyl-[protein] + S-adenosyl-L-methionine = [protein]-L-glutamate 5-O-methyl ester + S-adenosyl-L-homocysteine</text>
        <dbReference type="Rhea" id="RHEA:24452"/>
        <dbReference type="Rhea" id="RHEA-COMP:10208"/>
        <dbReference type="Rhea" id="RHEA-COMP:10311"/>
        <dbReference type="ChEBI" id="CHEBI:29973"/>
        <dbReference type="ChEBI" id="CHEBI:57856"/>
        <dbReference type="ChEBI" id="CHEBI:59789"/>
        <dbReference type="ChEBI" id="CHEBI:82795"/>
    </reaction>
</comment>
<reference evidence="15" key="1">
    <citation type="submission" date="2023-11" db="EMBL/GenBank/DDBJ databases">
        <title>Genome assemblies of two species of porcelain crab, Petrolisthes cinctipes and Petrolisthes manimaculis (Anomura: Porcellanidae).</title>
        <authorList>
            <person name="Angst P."/>
        </authorList>
    </citation>
    <scope>NUCLEOTIDE SEQUENCE</scope>
    <source>
        <strain evidence="15">PB745_02</strain>
        <tissue evidence="15">Gill</tissue>
    </source>
</reference>
<evidence type="ECO:0000256" key="3">
    <source>
        <dbReference type="ARBA" id="ARBA00009519"/>
    </source>
</evidence>
<dbReference type="EMBL" id="JAWZYT010000040">
    <property type="protein sequence ID" value="KAK4329047.1"/>
    <property type="molecule type" value="Genomic_DNA"/>
</dbReference>
<proteinExistence type="inferred from homology"/>
<comment type="catalytic activity">
    <reaction evidence="2 13">
        <text>beta-D-fructose 1-phosphate + H2O = D-fructose + phosphate</text>
        <dbReference type="Rhea" id="RHEA:35603"/>
        <dbReference type="ChEBI" id="CHEBI:15377"/>
        <dbReference type="ChEBI" id="CHEBI:37721"/>
        <dbReference type="ChEBI" id="CHEBI:43474"/>
        <dbReference type="ChEBI" id="CHEBI:138881"/>
    </reaction>
</comment>
<evidence type="ECO:0000256" key="1">
    <source>
        <dbReference type="ARBA" id="ARBA00000807"/>
    </source>
</evidence>
<dbReference type="EC" id="2.1.1.-" evidence="13"/>
<evidence type="ECO:0000256" key="2">
    <source>
        <dbReference type="ARBA" id="ARBA00001326"/>
    </source>
</evidence>
<keyword evidence="9 13" id="KW-0378">Hydrolase</keyword>
<dbReference type="EC" id="3.1.3.-" evidence="13"/>
<evidence type="ECO:0000313" key="16">
    <source>
        <dbReference type="EMBL" id="KAK4329047.1"/>
    </source>
</evidence>
<dbReference type="PANTHER" id="PTHR12260">
    <property type="entry name" value="DAMAGE-CONTROL PHOSPHATASE ARMT1"/>
    <property type="match status" value="1"/>
</dbReference>
<dbReference type="GO" id="GO:0051998">
    <property type="term" value="F:protein carboxyl O-methyltransferase activity"/>
    <property type="evidence" value="ECO:0007669"/>
    <property type="project" value="UniProtKB-UniRule"/>
</dbReference>
<dbReference type="InterPro" id="IPR036075">
    <property type="entry name" value="ARMT-1-like_metal-bd_sf"/>
</dbReference>
<keyword evidence="8 13" id="KW-0479">Metal-binding</keyword>
<evidence type="ECO:0000256" key="13">
    <source>
        <dbReference type="RuleBase" id="RU367030"/>
    </source>
</evidence>
<organism evidence="15 17">
    <name type="scientific">Petrolisthes manimaculis</name>
    <dbReference type="NCBI Taxonomy" id="1843537"/>
    <lineage>
        <taxon>Eukaryota</taxon>
        <taxon>Metazoa</taxon>
        <taxon>Ecdysozoa</taxon>
        <taxon>Arthropoda</taxon>
        <taxon>Crustacea</taxon>
        <taxon>Multicrustacea</taxon>
        <taxon>Malacostraca</taxon>
        <taxon>Eumalacostraca</taxon>
        <taxon>Eucarida</taxon>
        <taxon>Decapoda</taxon>
        <taxon>Pleocyemata</taxon>
        <taxon>Anomura</taxon>
        <taxon>Galatheoidea</taxon>
        <taxon>Porcellanidae</taxon>
        <taxon>Petrolisthes</taxon>
    </lineage>
</organism>
<dbReference type="Gene3D" id="3.40.50.10880">
    <property type="entry name" value="Uncharacterised protein PF01937, DUF89, domain 3"/>
    <property type="match status" value="1"/>
</dbReference>
<dbReference type="PANTHER" id="PTHR12260:SF6">
    <property type="entry name" value="DAMAGE-CONTROL PHOSPHATASE ARMT1"/>
    <property type="match status" value="1"/>
</dbReference>
<evidence type="ECO:0000256" key="10">
    <source>
        <dbReference type="ARBA" id="ARBA00023211"/>
    </source>
</evidence>
<evidence type="ECO:0000256" key="12">
    <source>
        <dbReference type="ARBA" id="ARBA00048809"/>
    </source>
</evidence>
<dbReference type="AlphaFoldDB" id="A0AAE1PFP4"/>
<keyword evidence="10 13" id="KW-0464">Manganese</keyword>
<protein>
    <recommendedName>
        <fullName evidence="13">Sugar phosphate phosphatase</fullName>
        <ecNumber evidence="13">2.1.1.-</ecNumber>
        <ecNumber evidence="13">3.1.3.-</ecNumber>
    </recommendedName>
</protein>
<dbReference type="SUPFAM" id="SSF111321">
    <property type="entry name" value="AF1104-like"/>
    <property type="match status" value="1"/>
</dbReference>
<comment type="caution">
    <text evidence="15">The sequence shown here is derived from an EMBL/GenBank/DDBJ whole genome shotgun (WGS) entry which is preliminary data.</text>
</comment>
<name>A0AAE1PFP4_9EUCA</name>
<dbReference type="GO" id="GO:0032259">
    <property type="term" value="P:methylation"/>
    <property type="evidence" value="ECO:0007669"/>
    <property type="project" value="UniProtKB-KW"/>
</dbReference>
<comment type="catalytic activity">
    <reaction evidence="12 13">
        <text>beta-D-fructose 6-phosphate = dihydroxyacetone + D-glyceraldehyde 3-phosphate</text>
        <dbReference type="Rhea" id="RHEA:28002"/>
        <dbReference type="ChEBI" id="CHEBI:16016"/>
        <dbReference type="ChEBI" id="CHEBI:57634"/>
        <dbReference type="ChEBI" id="CHEBI:59776"/>
    </reaction>
</comment>
<evidence type="ECO:0000256" key="6">
    <source>
        <dbReference type="ARBA" id="ARBA00022679"/>
    </source>
</evidence>
<accession>A0AAE1PFP4</accession>
<keyword evidence="17" id="KW-1185">Reference proteome</keyword>
<dbReference type="Gene3D" id="1.20.930.60">
    <property type="match status" value="1"/>
</dbReference>
<keyword evidence="7" id="KW-0949">S-adenosyl-L-methionine</keyword>
<evidence type="ECO:0000259" key="14">
    <source>
        <dbReference type="Pfam" id="PF01937"/>
    </source>
</evidence>
<gene>
    <name evidence="16" type="ORF">Pmani_000578</name>
    <name evidence="15" type="ORF">Pmani_021497</name>
</gene>
<evidence type="ECO:0000256" key="7">
    <source>
        <dbReference type="ARBA" id="ARBA00022691"/>
    </source>
</evidence>
<comment type="domain">
    <text evidence="13">Subfamily III proteins have a conserved RTxK motif about 40-50 residues from the C-terminus; the threonine may be replaced by serine or cysteine.</text>
</comment>
<evidence type="ECO:0000256" key="8">
    <source>
        <dbReference type="ARBA" id="ARBA00022723"/>
    </source>
</evidence>
<dbReference type="GO" id="GO:0006974">
    <property type="term" value="P:DNA damage response"/>
    <property type="evidence" value="ECO:0007669"/>
    <property type="project" value="TreeGrafter"/>
</dbReference>
<keyword evidence="4" id="KW-0533">Nickel</keyword>
<keyword evidence="6" id="KW-0808">Transferase</keyword>
<evidence type="ECO:0000256" key="4">
    <source>
        <dbReference type="ARBA" id="ARBA00022596"/>
    </source>
</evidence>